<name>A0ABM4VNW6_COFAR</name>
<comment type="subcellular location">
    <subcellularLocation>
        <location evidence="1">Membrane</location>
        <topology evidence="1">Single-pass membrane protein</topology>
    </subcellularLocation>
</comment>
<keyword evidence="9" id="KW-0418">Kinase</keyword>
<evidence type="ECO:0000256" key="4">
    <source>
        <dbReference type="ARBA" id="ARBA00022614"/>
    </source>
</evidence>
<evidence type="ECO:0000256" key="12">
    <source>
        <dbReference type="ARBA" id="ARBA00023136"/>
    </source>
</evidence>
<evidence type="ECO:0000256" key="7">
    <source>
        <dbReference type="ARBA" id="ARBA00022737"/>
    </source>
</evidence>
<feature type="chain" id="PRO_5045666823" description="non-specific serine/threonine protein kinase" evidence="17">
    <location>
        <begin position="21"/>
        <end position="928"/>
    </location>
</feature>
<comment type="catalytic activity">
    <reaction evidence="13">
        <text>L-threonyl-[protein] + ATP = O-phospho-L-threonyl-[protein] + ADP + H(+)</text>
        <dbReference type="Rhea" id="RHEA:46608"/>
        <dbReference type="Rhea" id="RHEA-COMP:11060"/>
        <dbReference type="Rhea" id="RHEA-COMP:11605"/>
        <dbReference type="ChEBI" id="CHEBI:15378"/>
        <dbReference type="ChEBI" id="CHEBI:30013"/>
        <dbReference type="ChEBI" id="CHEBI:30616"/>
        <dbReference type="ChEBI" id="CHEBI:61977"/>
        <dbReference type="ChEBI" id="CHEBI:456216"/>
        <dbReference type="EC" id="2.7.11.1"/>
    </reaction>
</comment>
<evidence type="ECO:0000313" key="20">
    <source>
        <dbReference type="RefSeq" id="XP_071921214.1"/>
    </source>
</evidence>
<dbReference type="InterPro" id="IPR011009">
    <property type="entry name" value="Kinase-like_dom_sf"/>
</dbReference>
<keyword evidence="11 16" id="KW-1133">Transmembrane helix</keyword>
<feature type="transmembrane region" description="Helical" evidence="16">
    <location>
        <begin position="549"/>
        <end position="571"/>
    </location>
</feature>
<evidence type="ECO:0000256" key="17">
    <source>
        <dbReference type="SAM" id="SignalP"/>
    </source>
</evidence>
<dbReference type="Proteomes" id="UP001652660">
    <property type="component" value="Chromosome 9c"/>
</dbReference>
<evidence type="ECO:0000256" key="15">
    <source>
        <dbReference type="PROSITE-ProRule" id="PRU10141"/>
    </source>
</evidence>
<dbReference type="InterPro" id="IPR017441">
    <property type="entry name" value="Protein_kinase_ATP_BS"/>
</dbReference>
<keyword evidence="19" id="KW-1185">Reference proteome</keyword>
<evidence type="ECO:0000259" key="18">
    <source>
        <dbReference type="PROSITE" id="PS50011"/>
    </source>
</evidence>
<dbReference type="InterPro" id="IPR024788">
    <property type="entry name" value="Malectin-like_Carb-bd_dom"/>
</dbReference>
<dbReference type="PROSITE" id="PS00107">
    <property type="entry name" value="PROTEIN_KINASE_ATP"/>
    <property type="match status" value="1"/>
</dbReference>
<evidence type="ECO:0000256" key="10">
    <source>
        <dbReference type="ARBA" id="ARBA00022840"/>
    </source>
</evidence>
<keyword evidence="7" id="KW-0677">Repeat</keyword>
<sequence length="928" mass="103981">MVWIFFLSWVICFSRMQVHAAGEGKRPLISMNGRNLSEKELKFEEHARRELIPGRSSFISIDCGIENGNDYTDSETGISYTSDTQYVESGVNMKISDLFLSQTQNYQKLLSTVRSFPEGNSSCYRLKPTANGGGNKYLIRAFFMYGNYDFKSQPPLFKLYLNANEWDEVKLENASQILIKEVIHNPPTDYIHVCLVNVGSGTPIISALEIRELNNTIYETMYDDSLILYRRLDEGASSTISNKFRRYPDDLYDRIWEVPDYQPDWETINTASYISEEYLDNAYKPSPIVMSTAVRPVHGSSLVLSQNVDRNQQFYLYMHFLEVEDLPSTQMRKFVIFVNNKIWSYPVVPGSGPNTIYSKYSVGSTDTLLFSINKTNDSTLPPILNAVEFYIPKKFPILPTNQSDVDAMISIRSTYGVKKNWQGDPCVPEELRWDGLDCNTNDQGLYRIISMNLSFSGLKDEIAFSLSKLDSLQSLDMSHDDLTGTIPDFLANMPSLRTINLSGNKLEGSVPALLRDKMKNGALALSLDGNPDLCLSGPCKKKKSHKQRLIVSIVVPTISCLLGIVIAVAIFKHRIKAASTKGTCDELKKEQGEGRTIVELKKEQLLKTKSTMFKCSEIIEITNTFRTVIGRGGSGIVYLGCLEDGSNVAVKMLSSSSATRGQKQFQSEVEILIKIHHTNLVSFVGYCAEGRTMALICEYMANGNLRQHLSGKNLNPLSWKERVHIALDAAQGLEYLHDGCNPPIIHRDLKSANILLNQKLQAKLADFGLSRIFASESDTHVTTAVAGTAGYLDPEYNYTFKFNEKSDVYSLGIVLLELITGKPAIIKGTDDVNIHIVEWVNKRVERGDIHEIMDPKLKGKFNINSAWKFLEAAMTCTMAMASQRMSAMELLVELKQCLAIELSEEIASRAADFPQDGGLEIDTAPSPR</sequence>
<keyword evidence="17" id="KW-0732">Signal</keyword>
<dbReference type="PROSITE" id="PS00108">
    <property type="entry name" value="PROTEIN_KINASE_ST"/>
    <property type="match status" value="1"/>
</dbReference>
<evidence type="ECO:0000256" key="3">
    <source>
        <dbReference type="ARBA" id="ARBA00022527"/>
    </source>
</evidence>
<evidence type="ECO:0000256" key="16">
    <source>
        <dbReference type="SAM" id="Phobius"/>
    </source>
</evidence>
<dbReference type="RefSeq" id="XP_071921214.1">
    <property type="nucleotide sequence ID" value="XM_072065113.1"/>
</dbReference>
<evidence type="ECO:0000256" key="13">
    <source>
        <dbReference type="ARBA" id="ARBA00047899"/>
    </source>
</evidence>
<feature type="signal peptide" evidence="17">
    <location>
        <begin position="1"/>
        <end position="20"/>
    </location>
</feature>
<dbReference type="Gene3D" id="1.10.510.10">
    <property type="entry name" value="Transferase(Phosphotransferase) domain 1"/>
    <property type="match status" value="1"/>
</dbReference>
<feature type="domain" description="Protein kinase" evidence="18">
    <location>
        <begin position="623"/>
        <end position="898"/>
    </location>
</feature>
<dbReference type="GeneID" id="113708163"/>
<keyword evidence="12 16" id="KW-0472">Membrane</keyword>
<keyword evidence="8 15" id="KW-0547">Nucleotide-binding</keyword>
<comment type="catalytic activity">
    <reaction evidence="14">
        <text>L-seryl-[protein] + ATP = O-phospho-L-seryl-[protein] + ADP + H(+)</text>
        <dbReference type="Rhea" id="RHEA:17989"/>
        <dbReference type="Rhea" id="RHEA-COMP:9863"/>
        <dbReference type="Rhea" id="RHEA-COMP:11604"/>
        <dbReference type="ChEBI" id="CHEBI:15378"/>
        <dbReference type="ChEBI" id="CHEBI:29999"/>
        <dbReference type="ChEBI" id="CHEBI:30616"/>
        <dbReference type="ChEBI" id="CHEBI:83421"/>
        <dbReference type="ChEBI" id="CHEBI:456216"/>
        <dbReference type="EC" id="2.7.11.1"/>
    </reaction>
</comment>
<dbReference type="PROSITE" id="PS50011">
    <property type="entry name" value="PROTEIN_KINASE_DOM"/>
    <property type="match status" value="1"/>
</dbReference>
<evidence type="ECO:0000256" key="6">
    <source>
        <dbReference type="ARBA" id="ARBA00022692"/>
    </source>
</evidence>
<dbReference type="Gene3D" id="3.30.200.20">
    <property type="entry name" value="Phosphorylase Kinase, domain 1"/>
    <property type="match status" value="1"/>
</dbReference>
<dbReference type="InterPro" id="IPR001245">
    <property type="entry name" value="Ser-Thr/Tyr_kinase_cat_dom"/>
</dbReference>
<dbReference type="PANTHER" id="PTHR45631:SF202">
    <property type="entry name" value="SENESCENCE-INDUCED RECEPTOR-LIKE SERINE_THREONINE-PROTEIN KINASE"/>
    <property type="match status" value="1"/>
</dbReference>
<feature type="binding site" evidence="15">
    <location>
        <position position="651"/>
    </location>
    <ligand>
        <name>ATP</name>
        <dbReference type="ChEBI" id="CHEBI:30616"/>
    </ligand>
</feature>
<evidence type="ECO:0000256" key="11">
    <source>
        <dbReference type="ARBA" id="ARBA00022989"/>
    </source>
</evidence>
<dbReference type="InterPro" id="IPR008271">
    <property type="entry name" value="Ser/Thr_kinase_AS"/>
</dbReference>
<dbReference type="CDD" id="cd14066">
    <property type="entry name" value="STKc_IRAK"/>
    <property type="match status" value="1"/>
</dbReference>
<dbReference type="Pfam" id="PF00560">
    <property type="entry name" value="LRR_1"/>
    <property type="match status" value="2"/>
</dbReference>
<dbReference type="PANTHER" id="PTHR45631">
    <property type="entry name" value="OS07G0107800 PROTEIN-RELATED"/>
    <property type="match status" value="1"/>
</dbReference>
<dbReference type="InterPro" id="IPR032675">
    <property type="entry name" value="LRR_dom_sf"/>
</dbReference>
<dbReference type="SUPFAM" id="SSF52058">
    <property type="entry name" value="L domain-like"/>
    <property type="match status" value="1"/>
</dbReference>
<evidence type="ECO:0000313" key="19">
    <source>
        <dbReference type="Proteomes" id="UP001652660"/>
    </source>
</evidence>
<keyword evidence="6 16" id="KW-0812">Transmembrane</keyword>
<evidence type="ECO:0000256" key="9">
    <source>
        <dbReference type="ARBA" id="ARBA00022777"/>
    </source>
</evidence>
<keyword evidence="4" id="KW-0433">Leucine-rich repeat</keyword>
<dbReference type="Gene3D" id="3.80.10.10">
    <property type="entry name" value="Ribonuclease Inhibitor"/>
    <property type="match status" value="1"/>
</dbReference>
<evidence type="ECO:0000256" key="14">
    <source>
        <dbReference type="ARBA" id="ARBA00048679"/>
    </source>
</evidence>
<keyword evidence="10 15" id="KW-0067">ATP-binding</keyword>
<keyword evidence="3" id="KW-0723">Serine/threonine-protein kinase</keyword>
<dbReference type="SMART" id="SM00220">
    <property type="entry name" value="S_TKc"/>
    <property type="match status" value="1"/>
</dbReference>
<dbReference type="Pfam" id="PF12819">
    <property type="entry name" value="Malectin_like"/>
    <property type="match status" value="1"/>
</dbReference>
<evidence type="ECO:0000256" key="5">
    <source>
        <dbReference type="ARBA" id="ARBA00022679"/>
    </source>
</evidence>
<gene>
    <name evidence="20" type="primary">LOC113708163</name>
</gene>
<keyword evidence="5" id="KW-0808">Transferase</keyword>
<evidence type="ECO:0000256" key="2">
    <source>
        <dbReference type="ARBA" id="ARBA00012513"/>
    </source>
</evidence>
<dbReference type="Pfam" id="PF07714">
    <property type="entry name" value="PK_Tyr_Ser-Thr"/>
    <property type="match status" value="1"/>
</dbReference>
<dbReference type="EC" id="2.7.11.1" evidence="2"/>
<evidence type="ECO:0000256" key="1">
    <source>
        <dbReference type="ARBA" id="ARBA00004167"/>
    </source>
</evidence>
<protein>
    <recommendedName>
        <fullName evidence="2">non-specific serine/threonine protein kinase</fullName>
        <ecNumber evidence="2">2.7.11.1</ecNumber>
    </recommendedName>
</protein>
<accession>A0ABM4VNW6</accession>
<dbReference type="SUPFAM" id="SSF56112">
    <property type="entry name" value="Protein kinase-like (PK-like)"/>
    <property type="match status" value="1"/>
</dbReference>
<reference evidence="20" key="1">
    <citation type="submission" date="2025-08" db="UniProtKB">
        <authorList>
            <consortium name="RefSeq"/>
        </authorList>
    </citation>
    <scope>IDENTIFICATION</scope>
    <source>
        <tissue evidence="20">Leaves</tissue>
    </source>
</reference>
<dbReference type="InterPro" id="IPR000719">
    <property type="entry name" value="Prot_kinase_dom"/>
</dbReference>
<proteinExistence type="predicted"/>
<dbReference type="InterPro" id="IPR001611">
    <property type="entry name" value="Leu-rich_rpt"/>
</dbReference>
<evidence type="ECO:0000256" key="8">
    <source>
        <dbReference type="ARBA" id="ARBA00022741"/>
    </source>
</evidence>
<organism evidence="19 20">
    <name type="scientific">Coffea arabica</name>
    <name type="common">Arabian coffee</name>
    <dbReference type="NCBI Taxonomy" id="13443"/>
    <lineage>
        <taxon>Eukaryota</taxon>
        <taxon>Viridiplantae</taxon>
        <taxon>Streptophyta</taxon>
        <taxon>Embryophyta</taxon>
        <taxon>Tracheophyta</taxon>
        <taxon>Spermatophyta</taxon>
        <taxon>Magnoliopsida</taxon>
        <taxon>eudicotyledons</taxon>
        <taxon>Gunneridae</taxon>
        <taxon>Pentapetalae</taxon>
        <taxon>asterids</taxon>
        <taxon>lamiids</taxon>
        <taxon>Gentianales</taxon>
        <taxon>Rubiaceae</taxon>
        <taxon>Ixoroideae</taxon>
        <taxon>Gardenieae complex</taxon>
        <taxon>Bertiereae - Coffeeae clade</taxon>
        <taxon>Coffeeae</taxon>
        <taxon>Coffea</taxon>
    </lineage>
</organism>